<proteinExistence type="predicted"/>
<keyword evidence="5" id="KW-1185">Reference proteome</keyword>
<keyword evidence="2" id="KW-0342">GTP-binding</keyword>
<dbReference type="GO" id="GO:0016020">
    <property type="term" value="C:membrane"/>
    <property type="evidence" value="ECO:0007669"/>
    <property type="project" value="InterPro"/>
</dbReference>
<organism evidence="4 5">
    <name type="scientific">Protopolystoma xenopodis</name>
    <dbReference type="NCBI Taxonomy" id="117903"/>
    <lineage>
        <taxon>Eukaryota</taxon>
        <taxon>Metazoa</taxon>
        <taxon>Spiralia</taxon>
        <taxon>Lophotrochozoa</taxon>
        <taxon>Platyhelminthes</taxon>
        <taxon>Monogenea</taxon>
        <taxon>Polyopisthocotylea</taxon>
        <taxon>Polystomatidea</taxon>
        <taxon>Polystomatidae</taxon>
        <taxon>Protopolystoma</taxon>
    </lineage>
</organism>
<evidence type="ECO:0000313" key="5">
    <source>
        <dbReference type="Proteomes" id="UP000784294"/>
    </source>
</evidence>
<dbReference type="EMBL" id="CAAALY010002671">
    <property type="protein sequence ID" value="VEL07883.1"/>
    <property type="molecule type" value="Genomic_DNA"/>
</dbReference>
<dbReference type="SMART" id="SM00174">
    <property type="entry name" value="RHO"/>
    <property type="match status" value="1"/>
</dbReference>
<feature type="compositionally biased region" description="Basic and acidic residues" evidence="3">
    <location>
        <begin position="188"/>
        <end position="201"/>
    </location>
</feature>
<evidence type="ECO:0000313" key="4">
    <source>
        <dbReference type="EMBL" id="VEL07883.1"/>
    </source>
</evidence>
<dbReference type="InterPro" id="IPR027417">
    <property type="entry name" value="P-loop_NTPase"/>
</dbReference>
<dbReference type="Gene3D" id="3.40.50.300">
    <property type="entry name" value="P-loop containing nucleotide triphosphate hydrolases"/>
    <property type="match status" value="1"/>
</dbReference>
<dbReference type="InterPro" id="IPR001806">
    <property type="entry name" value="Small_GTPase"/>
</dbReference>
<dbReference type="PRINTS" id="PR00449">
    <property type="entry name" value="RASTRNSFRMNG"/>
</dbReference>
<evidence type="ECO:0008006" key="6">
    <source>
        <dbReference type="Google" id="ProtNLM"/>
    </source>
</evidence>
<dbReference type="InterPro" id="IPR020849">
    <property type="entry name" value="Small_GTPase_Ras-type"/>
</dbReference>
<dbReference type="Proteomes" id="UP000784294">
    <property type="component" value="Unassembled WGS sequence"/>
</dbReference>
<dbReference type="GO" id="GO:0003924">
    <property type="term" value="F:GTPase activity"/>
    <property type="evidence" value="ECO:0007669"/>
    <property type="project" value="InterPro"/>
</dbReference>
<dbReference type="SMART" id="SM00173">
    <property type="entry name" value="RAS"/>
    <property type="match status" value="1"/>
</dbReference>
<accession>A0A3S4ZCB7</accession>
<gene>
    <name evidence="4" type="ORF">PXEA_LOCUS1323</name>
</gene>
<dbReference type="NCBIfam" id="TIGR00231">
    <property type="entry name" value="small_GTP"/>
    <property type="match status" value="1"/>
</dbReference>
<dbReference type="PROSITE" id="PS51419">
    <property type="entry name" value="RAB"/>
    <property type="match status" value="1"/>
</dbReference>
<dbReference type="SMART" id="SM00175">
    <property type="entry name" value="RAB"/>
    <property type="match status" value="1"/>
</dbReference>
<dbReference type="OrthoDB" id="265044at2759"/>
<dbReference type="InterPro" id="IPR005225">
    <property type="entry name" value="Small_GTP-bd"/>
</dbReference>
<evidence type="ECO:0000256" key="2">
    <source>
        <dbReference type="ARBA" id="ARBA00023134"/>
    </source>
</evidence>
<comment type="caution">
    <text evidence="4">The sequence shown here is derived from an EMBL/GenBank/DDBJ whole genome shotgun (WGS) entry which is preliminary data.</text>
</comment>
<dbReference type="SUPFAM" id="SSF52540">
    <property type="entry name" value="P-loop containing nucleoside triphosphate hydrolases"/>
    <property type="match status" value="1"/>
</dbReference>
<feature type="compositionally biased region" description="Polar residues" evidence="3">
    <location>
        <begin position="162"/>
        <end position="173"/>
    </location>
</feature>
<evidence type="ECO:0000256" key="1">
    <source>
        <dbReference type="ARBA" id="ARBA00022741"/>
    </source>
</evidence>
<dbReference type="Pfam" id="PF00071">
    <property type="entry name" value="Ras"/>
    <property type="match status" value="1"/>
</dbReference>
<evidence type="ECO:0000256" key="3">
    <source>
        <dbReference type="SAM" id="MobiDB-lite"/>
    </source>
</evidence>
<dbReference type="PANTHER" id="PTHR24070">
    <property type="entry name" value="RAS, DI-RAS, AND RHEB FAMILY MEMBERS OF SMALL GTPASE SUPERFAMILY"/>
    <property type="match status" value="1"/>
</dbReference>
<sequence length="221" mass="24925">MRVCSLPKLVINCNKQVCTLEITDTTGSHQFPAMQRLSISKGHAFLLVYSVTSKSSLEDLNSIYTELTRIKAAEFTRVPVMLVGNKCDENEAREVSQPQGQAIAKRWKCGFMETSAKLNQNVKEMFQDLLQMETRRNMTLVGEVKQESGLRAFFRRQLRVNETSPALSSSKNGSVPGRMEGKINFSSKKKENQKNTVKESSKQYSSPEDEVVNTNKKCSLM</sequence>
<dbReference type="AlphaFoldDB" id="A0A3S4ZCB7"/>
<protein>
    <recommendedName>
        <fullName evidence="6">Small monomeric GTPase</fullName>
    </recommendedName>
</protein>
<dbReference type="GO" id="GO:0005525">
    <property type="term" value="F:GTP binding"/>
    <property type="evidence" value="ECO:0007669"/>
    <property type="project" value="UniProtKB-KW"/>
</dbReference>
<feature type="region of interest" description="Disordered" evidence="3">
    <location>
        <begin position="162"/>
        <end position="221"/>
    </location>
</feature>
<feature type="compositionally biased region" description="Polar residues" evidence="3">
    <location>
        <begin position="202"/>
        <end position="221"/>
    </location>
</feature>
<dbReference type="PROSITE" id="PS51421">
    <property type="entry name" value="RAS"/>
    <property type="match status" value="1"/>
</dbReference>
<reference evidence="4" key="1">
    <citation type="submission" date="2018-11" db="EMBL/GenBank/DDBJ databases">
        <authorList>
            <consortium name="Pathogen Informatics"/>
        </authorList>
    </citation>
    <scope>NUCLEOTIDE SEQUENCE</scope>
</reference>
<name>A0A3S4ZCB7_9PLAT</name>
<dbReference type="GO" id="GO:0007165">
    <property type="term" value="P:signal transduction"/>
    <property type="evidence" value="ECO:0007669"/>
    <property type="project" value="InterPro"/>
</dbReference>
<keyword evidence="1" id="KW-0547">Nucleotide-binding</keyword>